<evidence type="ECO:0000313" key="2">
    <source>
        <dbReference type="Proteomes" id="UP000193978"/>
    </source>
</evidence>
<accession>A0A1W6MUG4</accession>
<dbReference type="KEGG" id="mbry:B1812_08595"/>
<dbReference type="EMBL" id="CP019948">
    <property type="protein sequence ID" value="ARN81129.1"/>
    <property type="molecule type" value="Genomic_DNA"/>
</dbReference>
<protein>
    <recommendedName>
        <fullName evidence="3">Virulence factor SrfB</fullName>
    </recommendedName>
</protein>
<dbReference type="InterPro" id="IPR043129">
    <property type="entry name" value="ATPase_NBD"/>
</dbReference>
<proteinExistence type="predicted"/>
<dbReference type="RefSeq" id="WP_085771216.1">
    <property type="nucleotide sequence ID" value="NZ_AP027149.1"/>
</dbReference>
<keyword evidence="2" id="KW-1185">Reference proteome</keyword>
<dbReference type="PIRSF" id="PIRSF034585">
    <property type="entry name" value="SrfB"/>
    <property type="match status" value="1"/>
</dbReference>
<name>A0A1W6MUG4_9HYPH</name>
<dbReference type="OrthoDB" id="5437169at2"/>
<sequence length="1033" mass="114808">MTRNAFPNPRGETLKIAPNSGVQFLVYGFDIEASGRFSRSFIEHKRTDLRGPDGMTPIELRPNWNDDDPELDPPLPPKGNDDVYDISKQKALEPFLGQWTPIPYLAVQSGRDQIGRELLQPGPTNWARVRVDLAEPANAPGHTHVVTLAFDTELLERREGRTYVAPSPQDALAEHEFVFASLFRDVAAFLSDSAPGGNTNNQEWVDRWIDELFVELKTAQRGRPPRPEERQPLEHAARYVAFLQLLATAISPPRIKLIDTLSADPAVKPVNVDLVLDIGNSRTCGMLIENFPNQDKIELGNSYVLQLRDLEHPQRLYAEPFASDVQLAQAHFGKEYLSRFSSRTRAFFWPSLVRVGPEATRYRQSAEGTEGASGMSSPKRYLCDVDPVNQDWRFQPGDYGAKREPPTIDRAARRFVNSRGDVLRQLADERSFYLRLSSAADTAELEKPAARLTFARSSFFTFLVAEILVQTLSLINNPQLRAKRGEKDTPRRLRRIIFTLPTAMPVREQRLLRSRASAAVKLVFDMMGWTESPPPGLMVPETSAAWDEASCAQVVYLYSEIAQKFGGAISDFMRLVGRPRAYAPAGRSPAPQEQPQASVRIASIDVGGGTTDLMITTYYVEDNRAIVPSQTFREGFRIAGEDVLQETIQQALLPAIEADLRARGLSRARDFLADRFGADRANMTEPEKHLRRQLVLRVLKPAALALLGEYETVGSAWAGSGGKATIAELVARATPEAAALEGRVLDYVDAAAASWGAEDFRLAQVEIAIDFSRVKNAVETTLGGVFDNIAEAVNHFDCDVVLLSGRPSRLPATIDLFVNKLAVAPDRVLPLTNYPTGNWYPFGGRSRFRIEDPKTATVVGCMLCALAEGQILNFTLYTNRFAMRSTANYIGVMERNGKMLTRNVLFSAPGGEAPAESQSGEVSWYAPMLLGARQLPIERWVTTPMYRIKMLAGSSGRLIQRPIKITLERELPEELADYDSREFSLQEARKEELRITEAVAQDGAAVKRSFSLVFDTLGSEQGYWLDTGILGVA</sequence>
<dbReference type="InterPro" id="IPR009216">
    <property type="entry name" value="Virulence_factor_SrfB"/>
</dbReference>
<organism evidence="1 2">
    <name type="scientific">Methylocystis bryophila</name>
    <dbReference type="NCBI Taxonomy" id="655015"/>
    <lineage>
        <taxon>Bacteria</taxon>
        <taxon>Pseudomonadati</taxon>
        <taxon>Pseudomonadota</taxon>
        <taxon>Alphaproteobacteria</taxon>
        <taxon>Hyphomicrobiales</taxon>
        <taxon>Methylocystaceae</taxon>
        <taxon>Methylocystis</taxon>
    </lineage>
</organism>
<gene>
    <name evidence="1" type="ORF">B1812_08595</name>
</gene>
<reference evidence="1 2" key="1">
    <citation type="submission" date="2017-02" db="EMBL/GenBank/DDBJ databases">
        <authorList>
            <person name="Peterson S.W."/>
        </authorList>
    </citation>
    <scope>NUCLEOTIDE SEQUENCE [LARGE SCALE GENOMIC DNA]</scope>
    <source>
        <strain evidence="1 2">S285</strain>
    </source>
</reference>
<dbReference type="AlphaFoldDB" id="A0A1W6MUG4"/>
<dbReference type="Proteomes" id="UP000193978">
    <property type="component" value="Chromosome"/>
</dbReference>
<evidence type="ECO:0008006" key="3">
    <source>
        <dbReference type="Google" id="ProtNLM"/>
    </source>
</evidence>
<dbReference type="Pfam" id="PF07520">
    <property type="entry name" value="SrfB"/>
    <property type="match status" value="1"/>
</dbReference>
<evidence type="ECO:0000313" key="1">
    <source>
        <dbReference type="EMBL" id="ARN81129.1"/>
    </source>
</evidence>
<dbReference type="STRING" id="655015.B1812_08595"/>
<dbReference type="SUPFAM" id="SSF53067">
    <property type="entry name" value="Actin-like ATPase domain"/>
    <property type="match status" value="1"/>
</dbReference>